<protein>
    <submittedName>
        <fullName evidence="1">Uncharacterized protein</fullName>
    </submittedName>
</protein>
<gene>
    <name evidence="1" type="ORF">CTRU02_207272</name>
</gene>
<accession>A0ACC3Z0C4</accession>
<evidence type="ECO:0000313" key="2">
    <source>
        <dbReference type="Proteomes" id="UP000805649"/>
    </source>
</evidence>
<dbReference type="Proteomes" id="UP000805649">
    <property type="component" value="Unassembled WGS sequence"/>
</dbReference>
<sequence length="22" mass="2470">MGERTGSRVLQWVWSHVLISGA</sequence>
<keyword evidence="2" id="KW-1185">Reference proteome</keyword>
<evidence type="ECO:0000313" key="1">
    <source>
        <dbReference type="EMBL" id="KAL0937541.1"/>
    </source>
</evidence>
<dbReference type="EMBL" id="VUJX02000004">
    <property type="protein sequence ID" value="KAL0937541.1"/>
    <property type="molecule type" value="Genomic_DNA"/>
</dbReference>
<comment type="caution">
    <text evidence="1">The sequence shown here is derived from an EMBL/GenBank/DDBJ whole genome shotgun (WGS) entry which is preliminary data.</text>
</comment>
<proteinExistence type="predicted"/>
<reference evidence="1 2" key="1">
    <citation type="journal article" date="2020" name="Phytopathology">
        <title>Genome Sequence Resources of Colletotrichum truncatum, C. plurivorum, C. musicola, and C. sojae: Four Species Pathogenic to Soybean (Glycine max).</title>
        <authorList>
            <person name="Rogerio F."/>
            <person name="Boufleur T.R."/>
            <person name="Ciampi-Guillardi M."/>
            <person name="Sukno S.A."/>
            <person name="Thon M.R."/>
            <person name="Massola Junior N.S."/>
            <person name="Baroncelli R."/>
        </authorList>
    </citation>
    <scope>NUCLEOTIDE SEQUENCE [LARGE SCALE GENOMIC DNA]</scope>
    <source>
        <strain evidence="1 2">CMES1059</strain>
    </source>
</reference>
<name>A0ACC3Z0C4_COLTU</name>
<organism evidence="1 2">
    <name type="scientific">Colletotrichum truncatum</name>
    <name type="common">Anthracnose fungus</name>
    <name type="synonym">Colletotrichum capsici</name>
    <dbReference type="NCBI Taxonomy" id="5467"/>
    <lineage>
        <taxon>Eukaryota</taxon>
        <taxon>Fungi</taxon>
        <taxon>Dikarya</taxon>
        <taxon>Ascomycota</taxon>
        <taxon>Pezizomycotina</taxon>
        <taxon>Sordariomycetes</taxon>
        <taxon>Hypocreomycetidae</taxon>
        <taxon>Glomerellales</taxon>
        <taxon>Glomerellaceae</taxon>
        <taxon>Colletotrichum</taxon>
        <taxon>Colletotrichum truncatum species complex</taxon>
    </lineage>
</organism>